<proteinExistence type="predicted"/>
<keyword evidence="2" id="KW-1185">Reference proteome</keyword>
<dbReference type="Proteomes" id="UP000215914">
    <property type="component" value="Chromosome 1"/>
</dbReference>
<organism evidence="1 2">
    <name type="scientific">Helianthus annuus</name>
    <name type="common">Common sunflower</name>
    <dbReference type="NCBI Taxonomy" id="4232"/>
    <lineage>
        <taxon>Eukaryota</taxon>
        <taxon>Viridiplantae</taxon>
        <taxon>Streptophyta</taxon>
        <taxon>Embryophyta</taxon>
        <taxon>Tracheophyta</taxon>
        <taxon>Spermatophyta</taxon>
        <taxon>Magnoliopsida</taxon>
        <taxon>eudicotyledons</taxon>
        <taxon>Gunneridae</taxon>
        <taxon>Pentapetalae</taxon>
        <taxon>asterids</taxon>
        <taxon>campanulids</taxon>
        <taxon>Asterales</taxon>
        <taxon>Asteraceae</taxon>
        <taxon>Asteroideae</taxon>
        <taxon>Heliantheae alliance</taxon>
        <taxon>Heliantheae</taxon>
        <taxon>Helianthus</taxon>
    </lineage>
</organism>
<dbReference type="EMBL" id="CM007890">
    <property type="protein sequence ID" value="OTG35778.1"/>
    <property type="molecule type" value="Genomic_DNA"/>
</dbReference>
<accession>A0A251VJH2</accession>
<reference evidence="2" key="1">
    <citation type="journal article" date="2017" name="Nature">
        <title>The sunflower genome provides insights into oil metabolism, flowering and Asterid evolution.</title>
        <authorList>
            <person name="Badouin H."/>
            <person name="Gouzy J."/>
            <person name="Grassa C.J."/>
            <person name="Murat F."/>
            <person name="Staton S.E."/>
            <person name="Cottret L."/>
            <person name="Lelandais-Briere C."/>
            <person name="Owens G.L."/>
            <person name="Carrere S."/>
            <person name="Mayjonade B."/>
            <person name="Legrand L."/>
            <person name="Gill N."/>
            <person name="Kane N.C."/>
            <person name="Bowers J.E."/>
            <person name="Hubner S."/>
            <person name="Bellec A."/>
            <person name="Berard A."/>
            <person name="Berges H."/>
            <person name="Blanchet N."/>
            <person name="Boniface M.C."/>
            <person name="Brunel D."/>
            <person name="Catrice O."/>
            <person name="Chaidir N."/>
            <person name="Claudel C."/>
            <person name="Donnadieu C."/>
            <person name="Faraut T."/>
            <person name="Fievet G."/>
            <person name="Helmstetter N."/>
            <person name="King M."/>
            <person name="Knapp S.J."/>
            <person name="Lai Z."/>
            <person name="Le Paslier M.C."/>
            <person name="Lippi Y."/>
            <person name="Lorenzon L."/>
            <person name="Mandel J.R."/>
            <person name="Marage G."/>
            <person name="Marchand G."/>
            <person name="Marquand E."/>
            <person name="Bret-Mestries E."/>
            <person name="Morien E."/>
            <person name="Nambeesan S."/>
            <person name="Nguyen T."/>
            <person name="Pegot-Espagnet P."/>
            <person name="Pouilly N."/>
            <person name="Raftis F."/>
            <person name="Sallet E."/>
            <person name="Schiex T."/>
            <person name="Thomas J."/>
            <person name="Vandecasteele C."/>
            <person name="Vares D."/>
            <person name="Vear F."/>
            <person name="Vautrin S."/>
            <person name="Crespi M."/>
            <person name="Mangin B."/>
            <person name="Burke J.M."/>
            <person name="Salse J."/>
            <person name="Munos S."/>
            <person name="Vincourt P."/>
            <person name="Rieseberg L.H."/>
            <person name="Langlade N.B."/>
        </authorList>
    </citation>
    <scope>NUCLEOTIDE SEQUENCE [LARGE SCALE GENOMIC DNA]</scope>
    <source>
        <strain evidence="2">cv. SF193</strain>
    </source>
</reference>
<name>A0A251VJH2_HELAN</name>
<sequence>MILVVVFFHVIPYIRYNNLNPTIRQATEIFISEPSLSSIVFSDVKSFFQTPSPTRNY</sequence>
<dbReference type="AlphaFoldDB" id="A0A251VJH2"/>
<gene>
    <name evidence="1" type="ORF">HannXRQ_Chr01g0000461</name>
</gene>
<dbReference type="InParanoid" id="A0A251VJH2"/>
<evidence type="ECO:0000313" key="2">
    <source>
        <dbReference type="Proteomes" id="UP000215914"/>
    </source>
</evidence>
<protein>
    <submittedName>
        <fullName evidence="1">Uncharacterized protein</fullName>
    </submittedName>
</protein>
<evidence type="ECO:0000313" key="1">
    <source>
        <dbReference type="EMBL" id="OTG35778.1"/>
    </source>
</evidence>